<feature type="transmembrane region" description="Helical" evidence="1">
    <location>
        <begin position="131"/>
        <end position="150"/>
    </location>
</feature>
<evidence type="ECO:0000313" key="3">
    <source>
        <dbReference type="Proteomes" id="UP000005207"/>
    </source>
</evidence>
<reference evidence="2" key="2">
    <citation type="submission" date="2025-08" db="UniProtKB">
        <authorList>
            <consortium name="Ensembl"/>
        </authorList>
    </citation>
    <scope>IDENTIFICATION</scope>
</reference>
<organism evidence="2 3">
    <name type="scientific">Oreochromis niloticus</name>
    <name type="common">Nile tilapia</name>
    <name type="synonym">Tilapia nilotica</name>
    <dbReference type="NCBI Taxonomy" id="8128"/>
    <lineage>
        <taxon>Eukaryota</taxon>
        <taxon>Metazoa</taxon>
        <taxon>Chordata</taxon>
        <taxon>Craniata</taxon>
        <taxon>Vertebrata</taxon>
        <taxon>Euteleostomi</taxon>
        <taxon>Actinopterygii</taxon>
        <taxon>Neopterygii</taxon>
        <taxon>Teleostei</taxon>
        <taxon>Neoteleostei</taxon>
        <taxon>Acanthomorphata</taxon>
        <taxon>Ovalentaria</taxon>
        <taxon>Cichlomorphae</taxon>
        <taxon>Cichliformes</taxon>
        <taxon>Cichlidae</taxon>
        <taxon>African cichlids</taxon>
        <taxon>Pseudocrenilabrinae</taxon>
        <taxon>Oreochromini</taxon>
        <taxon>Oreochromis</taxon>
    </lineage>
</organism>
<dbReference type="Proteomes" id="UP000005207">
    <property type="component" value="Linkage group LG13"/>
</dbReference>
<dbReference type="GeneTree" id="ENSGT00940000164014"/>
<feature type="transmembrane region" description="Helical" evidence="1">
    <location>
        <begin position="35"/>
        <end position="54"/>
    </location>
</feature>
<protein>
    <recommendedName>
        <fullName evidence="4">G-protein coupled receptors family 1 profile domain-containing protein</fullName>
    </recommendedName>
</protein>
<dbReference type="SUPFAM" id="SSF81321">
    <property type="entry name" value="Family A G protein-coupled receptor-like"/>
    <property type="match status" value="1"/>
</dbReference>
<dbReference type="Gene3D" id="1.20.1070.10">
    <property type="entry name" value="Rhodopsin 7-helix transmembrane proteins"/>
    <property type="match status" value="1"/>
</dbReference>
<keyword evidence="3" id="KW-1185">Reference proteome</keyword>
<keyword evidence="1" id="KW-1133">Transmembrane helix</keyword>
<reference evidence="3" key="1">
    <citation type="submission" date="2012-01" db="EMBL/GenBank/DDBJ databases">
        <title>The Genome Sequence of Oreochromis niloticus (Nile Tilapia).</title>
        <authorList>
            <consortium name="Broad Institute Genome Assembly Team"/>
            <consortium name="Broad Institute Sequencing Platform"/>
            <person name="Di Palma F."/>
            <person name="Johnson J."/>
            <person name="Lander E.S."/>
            <person name="Lindblad-Toh K."/>
        </authorList>
    </citation>
    <scope>NUCLEOTIDE SEQUENCE [LARGE SCALE GENOMIC DNA]</scope>
</reference>
<dbReference type="AlphaFoldDB" id="A0A669EM14"/>
<name>A0A669EM14_ORENI</name>
<accession>A0A669EM14</accession>
<feature type="transmembrane region" description="Helical" evidence="1">
    <location>
        <begin position="105"/>
        <end position="125"/>
    </location>
</feature>
<reference evidence="2" key="3">
    <citation type="submission" date="2025-09" db="UniProtKB">
        <authorList>
            <consortium name="Ensembl"/>
        </authorList>
    </citation>
    <scope>IDENTIFICATION</scope>
</reference>
<evidence type="ECO:0000256" key="1">
    <source>
        <dbReference type="SAM" id="Phobius"/>
    </source>
</evidence>
<sequence>MFEVLIWILICFFLPVTILFFCCACCAGQRYQVPVIYYTNLIISILIYHCMTFFWWEILHGIVERFFYYFAVTASLYFKSCIALERYFFIAFPLLNCIRQPKGSVLVFVLVWVLCFVSAALAVTIEDCSRLIIHAFFPAPVLIFCLAGTIKALPAATSVSTEEKRRIVGTLVLLLFNYFLINLPAVNLSIYLTGNVDLYCIAFLIFFLFGHFVDFTLFIFMQNGPVDKLLACMCYCSETAADISSRSSV</sequence>
<feature type="transmembrane region" description="Helical" evidence="1">
    <location>
        <begin position="171"/>
        <end position="192"/>
    </location>
</feature>
<gene>
    <name evidence="2" type="primary">LOC109204762</name>
</gene>
<feature type="transmembrane region" description="Helical" evidence="1">
    <location>
        <begin position="6"/>
        <end position="28"/>
    </location>
</feature>
<evidence type="ECO:0008006" key="4">
    <source>
        <dbReference type="Google" id="ProtNLM"/>
    </source>
</evidence>
<feature type="transmembrane region" description="Helical" evidence="1">
    <location>
        <begin position="66"/>
        <end position="84"/>
    </location>
</feature>
<dbReference type="Ensembl" id="ENSONIT00000086949.1">
    <property type="protein sequence ID" value="ENSONIP00000072142.1"/>
    <property type="gene ID" value="ENSONIG00000029187.1"/>
</dbReference>
<evidence type="ECO:0000313" key="2">
    <source>
        <dbReference type="Ensembl" id="ENSONIP00000072142.1"/>
    </source>
</evidence>
<proteinExistence type="predicted"/>
<feature type="transmembrane region" description="Helical" evidence="1">
    <location>
        <begin position="198"/>
        <end position="220"/>
    </location>
</feature>
<keyword evidence="1" id="KW-0812">Transmembrane</keyword>
<keyword evidence="1" id="KW-0472">Membrane</keyword>